<comment type="caution">
    <text evidence="1">The sequence shown here is derived from an EMBL/GenBank/DDBJ whole genome shotgun (WGS) entry which is preliminary data.</text>
</comment>
<sequence>MFSSIAALAVGGRWMAASCGRRLLAWRAVGGDAVLGFDVWTISAKSLALCPSGETMAYASYLRHAVVYSLATREELFAVQSEVEGYGQADVLHEHFALQKLGGAIEVYDWRQRRLLARIAAPGAALCGMRICSREWIVAASADWNTHVFRVADGALLFSVDSGATARDDGAAGETPRLKAVAHRPGLVRVALYSSRYWLTFDVHVRRQRAHRFVGRRADEHCTILDAHFSHMLTAHRAASAGGWQVSL</sequence>
<name>A0ACC1KDE7_9FUNG</name>
<reference evidence="1" key="1">
    <citation type="submission" date="2022-07" db="EMBL/GenBank/DDBJ databases">
        <title>Phylogenomic reconstructions and comparative analyses of Kickxellomycotina fungi.</title>
        <authorList>
            <person name="Reynolds N.K."/>
            <person name="Stajich J.E."/>
            <person name="Barry K."/>
            <person name="Grigoriev I.V."/>
            <person name="Crous P."/>
            <person name="Smith M.E."/>
        </authorList>
    </citation>
    <scope>NUCLEOTIDE SEQUENCE</scope>
    <source>
        <strain evidence="1">BCRC 34780</strain>
    </source>
</reference>
<keyword evidence="2" id="KW-1185">Reference proteome</keyword>
<accession>A0ACC1KDE7</accession>
<dbReference type="EMBL" id="JANBUN010004146">
    <property type="protein sequence ID" value="KAJ2788013.1"/>
    <property type="molecule type" value="Genomic_DNA"/>
</dbReference>
<gene>
    <name evidence="1" type="ORF">H4R21_007063</name>
</gene>
<proteinExistence type="predicted"/>
<protein>
    <submittedName>
        <fullName evidence="1">Uncharacterized protein</fullName>
    </submittedName>
</protein>
<evidence type="ECO:0000313" key="2">
    <source>
        <dbReference type="Proteomes" id="UP001140087"/>
    </source>
</evidence>
<organism evidence="1 2">
    <name type="scientific">Coemansia helicoidea</name>
    <dbReference type="NCBI Taxonomy" id="1286919"/>
    <lineage>
        <taxon>Eukaryota</taxon>
        <taxon>Fungi</taxon>
        <taxon>Fungi incertae sedis</taxon>
        <taxon>Zoopagomycota</taxon>
        <taxon>Kickxellomycotina</taxon>
        <taxon>Kickxellomycetes</taxon>
        <taxon>Kickxellales</taxon>
        <taxon>Kickxellaceae</taxon>
        <taxon>Coemansia</taxon>
    </lineage>
</organism>
<dbReference type="Proteomes" id="UP001140087">
    <property type="component" value="Unassembled WGS sequence"/>
</dbReference>
<feature type="non-terminal residue" evidence="1">
    <location>
        <position position="248"/>
    </location>
</feature>
<evidence type="ECO:0000313" key="1">
    <source>
        <dbReference type="EMBL" id="KAJ2788013.1"/>
    </source>
</evidence>